<dbReference type="PROSITE" id="PS51257">
    <property type="entry name" value="PROKAR_LIPOPROTEIN"/>
    <property type="match status" value="1"/>
</dbReference>
<dbReference type="RefSeq" id="WP_344100721.1">
    <property type="nucleotide sequence ID" value="NZ_BAAANL010000002.1"/>
</dbReference>
<reference evidence="3" key="1">
    <citation type="journal article" date="2019" name="Int. J. Syst. Evol. Microbiol.">
        <title>The Global Catalogue of Microorganisms (GCM) 10K type strain sequencing project: providing services to taxonomists for standard genome sequencing and annotation.</title>
        <authorList>
            <consortium name="The Broad Institute Genomics Platform"/>
            <consortium name="The Broad Institute Genome Sequencing Center for Infectious Disease"/>
            <person name="Wu L."/>
            <person name="Ma J."/>
        </authorList>
    </citation>
    <scope>NUCLEOTIDE SEQUENCE [LARGE SCALE GENOMIC DNA]</scope>
    <source>
        <strain evidence="3">JCM 14326</strain>
    </source>
</reference>
<proteinExistence type="predicted"/>
<evidence type="ECO:0000313" key="3">
    <source>
        <dbReference type="Proteomes" id="UP001501094"/>
    </source>
</evidence>
<evidence type="ECO:0000313" key="2">
    <source>
        <dbReference type="EMBL" id="GAA1856913.1"/>
    </source>
</evidence>
<name>A0ABP4ZH24_9MICO</name>
<keyword evidence="3" id="KW-1185">Reference proteome</keyword>
<accession>A0ABP4ZH24</accession>
<dbReference type="Proteomes" id="UP001501094">
    <property type="component" value="Unassembled WGS sequence"/>
</dbReference>
<feature type="signal peptide" evidence="1">
    <location>
        <begin position="1"/>
        <end position="24"/>
    </location>
</feature>
<organism evidence="2 3">
    <name type="scientific">Myceligenerans crystallogenes</name>
    <dbReference type="NCBI Taxonomy" id="316335"/>
    <lineage>
        <taxon>Bacteria</taxon>
        <taxon>Bacillati</taxon>
        <taxon>Actinomycetota</taxon>
        <taxon>Actinomycetes</taxon>
        <taxon>Micrococcales</taxon>
        <taxon>Promicromonosporaceae</taxon>
        <taxon>Myceligenerans</taxon>
    </lineage>
</organism>
<protein>
    <submittedName>
        <fullName evidence="2">Uncharacterized protein</fullName>
    </submittedName>
</protein>
<gene>
    <name evidence="2" type="ORF">GCM10009751_12760</name>
</gene>
<dbReference type="EMBL" id="BAAANL010000002">
    <property type="protein sequence ID" value="GAA1856913.1"/>
    <property type="molecule type" value="Genomic_DNA"/>
</dbReference>
<comment type="caution">
    <text evidence="2">The sequence shown here is derived from an EMBL/GenBank/DDBJ whole genome shotgun (WGS) entry which is preliminary data.</text>
</comment>
<sequence length="269" mass="26467">MRKIMVLALALAVGGVLGACSLLAGPEVGSCVEESGGGYDVVGCETAELKVLDIVDGGSDEGCIAVAGVSATYSGGGSDGTLCLGPVDVDPATAVNVAAKGDCLTGTTGDVAEVRTIGCDRPKAEAVVLKVVKDASDLGGDPTGIGGACAKVPGTTSSYTWSLDLTGDSVTAGLDTWSSDLTFCLGVVGVDPKAAPELAVKGDCLRELPENQGYAIVGCGAKEAAYRVTKKADSSIGGAELACQDAPGTTSAIEGGDTLTGWILCVAGV</sequence>
<keyword evidence="1" id="KW-0732">Signal</keyword>
<evidence type="ECO:0000256" key="1">
    <source>
        <dbReference type="SAM" id="SignalP"/>
    </source>
</evidence>
<feature type="chain" id="PRO_5045549719" evidence="1">
    <location>
        <begin position="25"/>
        <end position="269"/>
    </location>
</feature>